<proteinExistence type="predicted"/>
<protein>
    <submittedName>
        <fullName evidence="2">Uncharacterized protein</fullName>
    </submittedName>
</protein>
<evidence type="ECO:0000313" key="2">
    <source>
        <dbReference type="EMBL" id="EPI48907.1"/>
    </source>
</evidence>
<keyword evidence="1" id="KW-0472">Membrane</keyword>
<evidence type="ECO:0000256" key="1">
    <source>
        <dbReference type="SAM" id="Phobius"/>
    </source>
</evidence>
<name>S4I442_GARVA</name>
<dbReference type="HOGENOM" id="CLU_3270545_0_0_11"/>
<comment type="caution">
    <text evidence="2">The sequence shown here is derived from an EMBL/GenBank/DDBJ whole genome shotgun (WGS) entry which is preliminary data.</text>
</comment>
<organism evidence="2 3">
    <name type="scientific">Gardnerella vaginalis JCP8108</name>
    <dbReference type="NCBI Taxonomy" id="1261066"/>
    <lineage>
        <taxon>Bacteria</taxon>
        <taxon>Bacillati</taxon>
        <taxon>Actinomycetota</taxon>
        <taxon>Actinomycetes</taxon>
        <taxon>Bifidobacteriales</taxon>
        <taxon>Bifidobacteriaceae</taxon>
        <taxon>Gardnerella</taxon>
    </lineage>
</organism>
<sequence>MFSHKKLLNIVSINVTNILLVTMSYKNTHGSNYGLRNFICK</sequence>
<dbReference type="Proteomes" id="UP000014521">
    <property type="component" value="Unassembled WGS sequence"/>
</dbReference>
<keyword evidence="1" id="KW-1133">Transmembrane helix</keyword>
<accession>S4I442</accession>
<feature type="transmembrane region" description="Helical" evidence="1">
    <location>
        <begin position="7"/>
        <end position="25"/>
    </location>
</feature>
<gene>
    <name evidence="2" type="ORF">HMPREF1581_00482</name>
</gene>
<reference evidence="2 3" key="1">
    <citation type="submission" date="2013-06" db="EMBL/GenBank/DDBJ databases">
        <authorList>
            <person name="Weinstock G."/>
            <person name="Sodergren E."/>
            <person name="Lobos E.A."/>
            <person name="Fulton L."/>
            <person name="Fulton R."/>
            <person name="Courtney L."/>
            <person name="Fronick C."/>
            <person name="O'Laughlin M."/>
            <person name="Godfrey J."/>
            <person name="Wilson R.M."/>
            <person name="Miner T."/>
            <person name="Farmer C."/>
            <person name="Delehaunty K."/>
            <person name="Cordes M."/>
            <person name="Minx P."/>
            <person name="Tomlinson C."/>
            <person name="Chen J."/>
            <person name="Wollam A."/>
            <person name="Pepin K.H."/>
            <person name="Bhonagiri V."/>
            <person name="Zhang X."/>
            <person name="Warren W."/>
            <person name="Mitreva M."/>
            <person name="Mardis E.R."/>
            <person name="Wilson R.K."/>
        </authorList>
    </citation>
    <scope>NUCLEOTIDE SEQUENCE [LARGE SCALE GENOMIC DNA]</scope>
    <source>
        <strain evidence="2 3">JCP8108</strain>
    </source>
</reference>
<keyword evidence="1" id="KW-0812">Transmembrane</keyword>
<dbReference type="EMBL" id="ATJJ01000022">
    <property type="protein sequence ID" value="EPI48907.1"/>
    <property type="molecule type" value="Genomic_DNA"/>
</dbReference>
<evidence type="ECO:0000313" key="3">
    <source>
        <dbReference type="Proteomes" id="UP000014521"/>
    </source>
</evidence>
<dbReference type="AlphaFoldDB" id="S4I442"/>